<gene>
    <name evidence="5" type="ORF">B9156_16080</name>
    <name evidence="4" type="ORF">B9650_14125</name>
    <name evidence="3" type="ORF">B9R89_20620</name>
    <name evidence="2" type="ORF">BEU62_05460</name>
    <name evidence="1" type="ORF">E2D65_13095</name>
    <name evidence="7" type="ORF">G3410_000542</name>
    <name evidence="6" type="ORF">G3V47_000172</name>
    <name evidence="8" type="ORF">G4L08_001770</name>
</gene>
<evidence type="ECO:0000313" key="8">
    <source>
        <dbReference type="EMBL" id="HAE6781827.1"/>
    </source>
</evidence>
<evidence type="ECO:0000313" key="4">
    <source>
        <dbReference type="EMBL" id="EDG8637909.1"/>
    </source>
</evidence>
<sequence length="62" mass="6789">MTLFIHHPADDFYVADITCLHQQKIPPVISALLLPTGHPDGLFAPGASQRITDITCQSHPLQ</sequence>
<dbReference type="EMBL" id="AAMFOV010000009">
    <property type="protein sequence ID" value="EDG8637909.1"/>
    <property type="molecule type" value="Genomic_DNA"/>
</dbReference>
<dbReference type="Proteomes" id="UP000839738">
    <property type="component" value="Unassembled WGS sequence"/>
</dbReference>
<dbReference type="EMBL" id="DAARLS010000002">
    <property type="protein sequence ID" value="HAE2929618.1"/>
    <property type="molecule type" value="Genomic_DNA"/>
</dbReference>
<protein>
    <submittedName>
        <fullName evidence="1">Uncharacterized protein</fullName>
    </submittedName>
</protein>
<name>A0A3V9WZH0_SALNE</name>
<dbReference type="EMBL" id="AAIFEU010000011">
    <property type="protein sequence ID" value="ECD6073477.1"/>
    <property type="molecule type" value="Genomic_DNA"/>
</dbReference>
<proteinExistence type="predicted"/>
<accession>A0A3V9WZH0</accession>
<evidence type="ECO:0000313" key="6">
    <source>
        <dbReference type="EMBL" id="HAE1977593.1"/>
    </source>
</evidence>
<evidence type="ECO:0000313" key="5">
    <source>
        <dbReference type="EMBL" id="EDG8728610.1"/>
    </source>
</evidence>
<dbReference type="EMBL" id="AAMFPO010000009">
    <property type="protein sequence ID" value="EDG8728610.1"/>
    <property type="molecule type" value="Genomic_DNA"/>
</dbReference>
<comment type="caution">
    <text evidence="1">The sequence shown here is derived from an EMBL/GenBank/DDBJ whole genome shotgun (WGS) entry which is preliminary data.</text>
</comment>
<reference evidence="6" key="1">
    <citation type="journal article" date="2018" name="Genome Biol.">
        <title>SKESA: strategic k-mer extension for scrupulous assemblies.</title>
        <authorList>
            <person name="Souvorov A."/>
            <person name="Agarwala R."/>
            <person name="Lipman D.J."/>
        </authorList>
    </citation>
    <scope>NUCLEOTIDE SEQUENCE</scope>
    <source>
        <strain evidence="7">10-4961</strain>
        <strain evidence="6">10-7672</strain>
        <strain evidence="8">13-4702</strain>
    </source>
</reference>
<evidence type="ECO:0000313" key="3">
    <source>
        <dbReference type="EMBL" id="ECU8648041.1"/>
    </source>
</evidence>
<evidence type="ECO:0000313" key="7">
    <source>
        <dbReference type="EMBL" id="HAE2929618.1"/>
    </source>
</evidence>
<reference evidence="1" key="5">
    <citation type="submission" date="2019-03" db="EMBL/GenBank/DDBJ databases">
        <authorList>
            <person name="Ashton P.M."/>
            <person name="Dallman T."/>
            <person name="Nair S."/>
            <person name="De Pinna E."/>
            <person name="Peters T."/>
            <person name="Grant K."/>
        </authorList>
    </citation>
    <scope>NUCLEOTIDE SEQUENCE [LARGE SCALE GENOMIC DNA]</scope>
    <source>
        <strain evidence="1">161826</strain>
    </source>
</reference>
<evidence type="ECO:0000313" key="1">
    <source>
        <dbReference type="EMBL" id="ECD6073477.1"/>
    </source>
</evidence>
<evidence type="ECO:0000313" key="2">
    <source>
        <dbReference type="EMBL" id="ECT4239066.1"/>
    </source>
</evidence>
<reference evidence="6" key="3">
    <citation type="submission" date="2018-07" db="EMBL/GenBank/DDBJ databases">
        <authorList>
            <consortium name="NCBI Pathogen Detection Project"/>
        </authorList>
    </citation>
    <scope>NUCLEOTIDE SEQUENCE</scope>
    <source>
        <strain evidence="7">10-4961</strain>
        <strain evidence="6">10-7672</strain>
        <strain evidence="8">13-4702</strain>
    </source>
</reference>
<dbReference type="AlphaFoldDB" id="A0A3V9WZH0"/>
<organism evidence="1">
    <name type="scientific">Salmonella newport</name>
    <dbReference type="NCBI Taxonomy" id="108619"/>
    <lineage>
        <taxon>Bacteria</taxon>
        <taxon>Pseudomonadati</taxon>
        <taxon>Pseudomonadota</taxon>
        <taxon>Gammaproteobacteria</taxon>
        <taxon>Enterobacterales</taxon>
        <taxon>Enterobacteriaceae</taxon>
        <taxon>Salmonella</taxon>
    </lineage>
</organism>
<reference evidence="2" key="4">
    <citation type="submission" date="2018-07" db="EMBL/GenBank/DDBJ databases">
        <authorList>
            <consortium name="Veterinary Laboratory Investigation and Response Network"/>
        </authorList>
    </citation>
    <scope>NUCLEOTIDE SEQUENCE</scope>
    <source>
        <strain evidence="2">V-CLASP-D-19</strain>
    </source>
</reference>
<dbReference type="EMBL" id="AAKMSN010000002">
    <property type="protein sequence ID" value="ECT4239066.1"/>
    <property type="molecule type" value="Genomic_DNA"/>
</dbReference>
<dbReference type="EMBL" id="DAARDN010000001">
    <property type="protein sequence ID" value="HAE1977593.1"/>
    <property type="molecule type" value="Genomic_DNA"/>
</dbReference>
<dbReference type="EMBL" id="DAASRZ010000003">
    <property type="protein sequence ID" value="HAE6781827.1"/>
    <property type="molecule type" value="Genomic_DNA"/>
</dbReference>
<dbReference type="EMBL" id="AAKRHF010000023">
    <property type="protein sequence ID" value="ECU8648041.1"/>
    <property type="molecule type" value="Genomic_DNA"/>
</dbReference>
<reference evidence="3" key="2">
    <citation type="submission" date="2018-07" db="EMBL/GenBank/DDBJ databases">
        <authorList>
            <consortium name="PulseNet: The National Subtyping Network for Foodborne Disease Surveillance"/>
            <person name="Tarr C.L."/>
            <person name="Trees E."/>
            <person name="Katz L.S."/>
            <person name="Carleton-Romer H.A."/>
            <person name="Stroika S."/>
            <person name="Kucerova Z."/>
            <person name="Roache K.F."/>
            <person name="Sabol A.L."/>
            <person name="Besser J."/>
            <person name="Gerner-Smidt P."/>
        </authorList>
    </citation>
    <scope>NUCLEOTIDE SEQUENCE</scope>
    <source>
        <strain evidence="3">PNUSAS011093</strain>
        <strain evidence="5">PNUSAS011113</strain>
        <strain evidence="4">PNUSAS012393</strain>
    </source>
</reference>